<evidence type="ECO:0000256" key="1">
    <source>
        <dbReference type="SAM" id="SignalP"/>
    </source>
</evidence>
<dbReference type="EMBL" id="JAGGLV010000003">
    <property type="protein sequence ID" value="MBP2111234.1"/>
    <property type="molecule type" value="Genomic_DNA"/>
</dbReference>
<evidence type="ECO:0000313" key="3">
    <source>
        <dbReference type="Proteomes" id="UP000773462"/>
    </source>
</evidence>
<proteinExistence type="predicted"/>
<keyword evidence="3" id="KW-1185">Reference proteome</keyword>
<comment type="caution">
    <text evidence="2">The sequence shown here is derived from an EMBL/GenBank/DDBJ whole genome shotgun (WGS) entry which is preliminary data.</text>
</comment>
<evidence type="ECO:0008006" key="4">
    <source>
        <dbReference type="Google" id="ProtNLM"/>
    </source>
</evidence>
<dbReference type="SUPFAM" id="SSF89372">
    <property type="entry name" value="Fucose-specific lectin"/>
    <property type="match status" value="1"/>
</dbReference>
<organism evidence="2 3">
    <name type="scientific">Paenibacillus silagei</name>
    <dbReference type="NCBI Taxonomy" id="1670801"/>
    <lineage>
        <taxon>Bacteria</taxon>
        <taxon>Bacillati</taxon>
        <taxon>Bacillota</taxon>
        <taxon>Bacilli</taxon>
        <taxon>Bacillales</taxon>
        <taxon>Paenibacillaceae</taxon>
        <taxon>Paenibacillus</taxon>
    </lineage>
</organism>
<feature type="chain" id="PRO_5046621620" description="BNR repeat-containing family member" evidence="1">
    <location>
        <begin position="25"/>
        <end position="436"/>
    </location>
</feature>
<reference evidence="2 3" key="1">
    <citation type="submission" date="2021-03" db="EMBL/GenBank/DDBJ databases">
        <title>Genomic Encyclopedia of Type Strains, Phase IV (KMG-IV): sequencing the most valuable type-strain genomes for metagenomic binning, comparative biology and taxonomic classification.</title>
        <authorList>
            <person name="Goeker M."/>
        </authorList>
    </citation>
    <scope>NUCLEOTIDE SEQUENCE [LARGE SCALE GENOMIC DNA]</scope>
    <source>
        <strain evidence="2 3">DSM 101953</strain>
    </source>
</reference>
<evidence type="ECO:0000313" key="2">
    <source>
        <dbReference type="EMBL" id="MBP2111234.1"/>
    </source>
</evidence>
<protein>
    <recommendedName>
        <fullName evidence="4">BNR repeat-containing family member</fullName>
    </recommendedName>
</protein>
<gene>
    <name evidence="2" type="ORF">J2Z70_001375</name>
</gene>
<feature type="signal peptide" evidence="1">
    <location>
        <begin position="1"/>
        <end position="24"/>
    </location>
</feature>
<dbReference type="Gene3D" id="2.120.10.70">
    <property type="entry name" value="Fucose-specific lectin"/>
    <property type="match status" value="1"/>
</dbReference>
<sequence>MKQIKQWMLTLMMTLLLTVVPAGAGSAAAVLEEVPFPMDSSNQAGWWSPLATYGLGYEYAYMAYNAPGSIPGKHTVAIARRDNDGIWSKLPLMDGTTPAEYLDDLGHNQPSVARDGSGRFHVFASMHSNPWHYYRSDTVGGIPQNHSDELPAGMTVTYPVVTTAPNGDLYLLVRVDKDPAGKREAVLFRWNNADSVWTQVKTIAAHLNRSVYPDDLVFDANGDLHILFEWAYFAASPLRHQLSYLKYSPFTGVFSKADGAPVTAPVSLTTADIVQPMAPSEAYVQSGSDPGGPGVQSAKMTLDSAGRPVIAYRYREEGSTSFAVKQATYGAGGWNLQTVYNAAPTNAAIDVTWTGTTSRIYYVKSSGTDRAFMAVNTGGGWTESSLAPGIPVERLAVDRSPKGIDILYLVDVTNLKLYYGRNNLVDHQNSTSDFIP</sequence>
<accession>A0ABS4NP94</accession>
<dbReference type="RefSeq" id="WP_209870780.1">
    <property type="nucleotide sequence ID" value="NZ_JAGGLV010000003.1"/>
</dbReference>
<dbReference type="Pfam" id="PF15892">
    <property type="entry name" value="BNR_4"/>
    <property type="match status" value="1"/>
</dbReference>
<dbReference type="Proteomes" id="UP000773462">
    <property type="component" value="Unassembled WGS sequence"/>
</dbReference>
<keyword evidence="1" id="KW-0732">Signal</keyword>
<name>A0ABS4NP94_9BACL</name>